<evidence type="ECO:0000256" key="2">
    <source>
        <dbReference type="ARBA" id="ARBA00022971"/>
    </source>
</evidence>
<keyword evidence="2" id="KW-0184">Conjugation</keyword>
<feature type="coiled-coil region" evidence="3">
    <location>
        <begin position="611"/>
        <end position="638"/>
    </location>
</feature>
<proteinExistence type="inferred from homology"/>
<feature type="region of interest" description="Disordered" evidence="4">
    <location>
        <begin position="692"/>
        <end position="711"/>
    </location>
</feature>
<evidence type="ECO:0000313" key="8">
    <source>
        <dbReference type="Proteomes" id="UP000051249"/>
    </source>
</evidence>
<evidence type="ECO:0000313" key="7">
    <source>
        <dbReference type="EMBL" id="KRO24985.1"/>
    </source>
</evidence>
<feature type="compositionally biased region" description="Basic residues" evidence="4">
    <location>
        <begin position="695"/>
        <end position="711"/>
    </location>
</feature>
<evidence type="ECO:0000256" key="3">
    <source>
        <dbReference type="SAM" id="Coils"/>
    </source>
</evidence>
<organism evidence="7 8">
    <name type="scientific">Pediococcus argentinicus</name>
    <dbReference type="NCBI Taxonomy" id="480391"/>
    <lineage>
        <taxon>Bacteria</taxon>
        <taxon>Bacillati</taxon>
        <taxon>Bacillota</taxon>
        <taxon>Bacilli</taxon>
        <taxon>Lactobacillales</taxon>
        <taxon>Lactobacillaceae</taxon>
        <taxon>Pediococcus</taxon>
    </lineage>
</organism>
<sequence length="711" mass="82948">MLKPVSEVANGDKKNKTKPIKKGDNSMAIFHMSFQNISAGKMRSAVASASYRSGERLFSDREGKSYFYKRDVMPESFILTPKNAPEWAKDRQQLWNEVEKKDRKANARYAKEFNVALPIELSEQEQKNLLTKYVQENFVNSGMVADVAIHRDHPDNPHAHVMLTNRPFNPDGTWGIKSKKQYILDEKGNKTYTEKGNVRSYKTWLVDWDKRGKVQEWRTAWANAVNQVLEAKNFPDRINEKSYEEQGIDEVATQHEGINSQKERRQEFNRNVKQQRQAKAEAKNVNEKIHNIRRIETLQRHYSFDEKRMVAQLSKQLKTFVSLENLDEKQRMLFNWKNSAMIKQAIGQDMTKQLVTISQQEKSLAEANQLLDKVVNRTVGKLYPDVDFEQVTMAEKRELIKETDSEQKVFTGDELKDRLAMIRTNILNQQILTFTRRPFASWLMLEKQEQRAKGTISDILAKKGYQLADIKRTRGTLLSDFDEKQQDVLKKNIKELSAVNEIKQVVDTQYNNVLSKAFPNMSLDKVKMTEKERLYTAVMYYNPERKPLGNHDLEKLKNNPPVKFTTQEHQQGLAYLSGQVKPDEIKNANLLRVLKNRGTQQLFIGEAGQDKNISTKQLEKAKQAVKQHNQKNDDFRKENMPDYRAVNYKENTPANYMNKLLSDTLMSLLYENNQDHELNRQKKAQNELEYELDKKKRQHQKSGRHSGTIHR</sequence>
<dbReference type="Proteomes" id="UP000051249">
    <property type="component" value="Unassembled WGS sequence"/>
</dbReference>
<evidence type="ECO:0000256" key="4">
    <source>
        <dbReference type="SAM" id="MobiDB-lite"/>
    </source>
</evidence>
<dbReference type="PATRIC" id="fig|480391.4.peg.477"/>
<feature type="coiled-coil region" evidence="3">
    <location>
        <begin position="258"/>
        <end position="295"/>
    </location>
</feature>
<protein>
    <submittedName>
        <fullName evidence="7">Nickase</fullName>
    </submittedName>
</protein>
<evidence type="ECO:0000259" key="5">
    <source>
        <dbReference type="Pfam" id="PF03389"/>
    </source>
</evidence>
<dbReference type="Gene3D" id="3.30.930.30">
    <property type="match status" value="1"/>
</dbReference>
<feature type="domain" description="Nicking enzyme C-terminal middle helical" evidence="6">
    <location>
        <begin position="301"/>
        <end position="409"/>
    </location>
</feature>
<name>A0A0R2NGQ6_9LACO</name>
<dbReference type="Pfam" id="PF03389">
    <property type="entry name" value="MobA_MobL"/>
    <property type="match status" value="1"/>
</dbReference>
<accession>A0A0R2NGQ6</accession>
<keyword evidence="8" id="KW-1185">Reference proteome</keyword>
<dbReference type="InterPro" id="IPR005053">
    <property type="entry name" value="MobA_MobL"/>
</dbReference>
<comment type="caution">
    <text evidence="7">The sequence shown here is derived from an EMBL/GenBank/DDBJ whole genome shotgun (WGS) entry which is preliminary data.</text>
</comment>
<comment type="similarity">
    <text evidence="1">Belongs to the MobA/MobL family.</text>
</comment>
<evidence type="ECO:0000259" key="6">
    <source>
        <dbReference type="Pfam" id="PF18208"/>
    </source>
</evidence>
<dbReference type="InterPro" id="IPR040834">
    <property type="entry name" value="NES_C_h"/>
</dbReference>
<feature type="region of interest" description="Disordered" evidence="4">
    <location>
        <begin position="1"/>
        <end position="22"/>
    </location>
</feature>
<dbReference type="EMBL" id="JQCQ01000017">
    <property type="protein sequence ID" value="KRO24985.1"/>
    <property type="molecule type" value="Genomic_DNA"/>
</dbReference>
<gene>
    <name evidence="7" type="ORF">IV88_GL000470</name>
</gene>
<dbReference type="Pfam" id="PF18208">
    <property type="entry name" value="NES_C_h"/>
    <property type="match status" value="1"/>
</dbReference>
<evidence type="ECO:0000256" key="1">
    <source>
        <dbReference type="ARBA" id="ARBA00010873"/>
    </source>
</evidence>
<keyword evidence="3" id="KW-0175">Coiled coil</keyword>
<reference evidence="7 8" key="1">
    <citation type="journal article" date="2015" name="Genome Announc.">
        <title>Expanding the biotechnology potential of lactobacilli through comparative genomics of 213 strains and associated genera.</title>
        <authorList>
            <person name="Sun Z."/>
            <person name="Harris H.M."/>
            <person name="McCann A."/>
            <person name="Guo C."/>
            <person name="Argimon S."/>
            <person name="Zhang W."/>
            <person name="Yang X."/>
            <person name="Jeffery I.B."/>
            <person name="Cooney J.C."/>
            <person name="Kagawa T.F."/>
            <person name="Liu W."/>
            <person name="Song Y."/>
            <person name="Salvetti E."/>
            <person name="Wrobel A."/>
            <person name="Rasinkangas P."/>
            <person name="Parkhill J."/>
            <person name="Rea M.C."/>
            <person name="O'Sullivan O."/>
            <person name="Ritari J."/>
            <person name="Douillard F.P."/>
            <person name="Paul Ross R."/>
            <person name="Yang R."/>
            <person name="Briner A.E."/>
            <person name="Felis G.E."/>
            <person name="de Vos W.M."/>
            <person name="Barrangou R."/>
            <person name="Klaenhammer T.R."/>
            <person name="Caufield P.W."/>
            <person name="Cui Y."/>
            <person name="Zhang H."/>
            <person name="O'Toole P.W."/>
        </authorList>
    </citation>
    <scope>NUCLEOTIDE SEQUENCE [LARGE SCALE GENOMIC DNA]</scope>
    <source>
        <strain evidence="7 8">DSM 23026</strain>
    </source>
</reference>
<dbReference type="NCBIfam" id="NF041496">
    <property type="entry name" value="MobQ"/>
    <property type="match status" value="1"/>
</dbReference>
<feature type="domain" description="MobA/MobL protein" evidence="5">
    <location>
        <begin position="43"/>
        <end position="263"/>
    </location>
</feature>
<dbReference type="AlphaFoldDB" id="A0A0R2NGQ6"/>